<dbReference type="InterPro" id="IPR002611">
    <property type="entry name" value="IstB_ATP-bd"/>
</dbReference>
<dbReference type="Pfam" id="PF01695">
    <property type="entry name" value="IstB_IS21"/>
    <property type="match status" value="1"/>
</dbReference>
<dbReference type="SUPFAM" id="SSF52540">
    <property type="entry name" value="P-loop containing nucleoside triphosphate hydrolases"/>
    <property type="match status" value="1"/>
</dbReference>
<dbReference type="PANTHER" id="PTHR30050">
    <property type="entry name" value="CHROMOSOMAL REPLICATION INITIATOR PROTEIN DNAA"/>
    <property type="match status" value="1"/>
</dbReference>
<evidence type="ECO:0000256" key="1">
    <source>
        <dbReference type="ARBA" id="ARBA00022741"/>
    </source>
</evidence>
<keyword evidence="1" id="KW-0547">Nucleotide-binding</keyword>
<evidence type="ECO:0000313" key="4">
    <source>
        <dbReference type="EMBL" id="SKC23461.1"/>
    </source>
</evidence>
<protein>
    <submittedName>
        <fullName evidence="4">DNA replication protein DnaC</fullName>
    </submittedName>
</protein>
<feature type="domain" description="IstB-like ATP-binding" evidence="3">
    <location>
        <begin position="8"/>
        <end position="239"/>
    </location>
</feature>
<dbReference type="GO" id="GO:0005524">
    <property type="term" value="F:ATP binding"/>
    <property type="evidence" value="ECO:0007669"/>
    <property type="project" value="UniProtKB-KW"/>
</dbReference>
<gene>
    <name evidence="4" type="ORF">SAMN03080601_02735</name>
</gene>
<dbReference type="AlphaFoldDB" id="A0A1T5HSF6"/>
<dbReference type="OrthoDB" id="8064373at2"/>
<dbReference type="STRING" id="889453.SAMN03080601_02735"/>
<evidence type="ECO:0000259" key="3">
    <source>
        <dbReference type="Pfam" id="PF01695"/>
    </source>
</evidence>
<evidence type="ECO:0000256" key="2">
    <source>
        <dbReference type="ARBA" id="ARBA00022840"/>
    </source>
</evidence>
<dbReference type="KEGG" id="asx:CDL62_13205"/>
<dbReference type="InterPro" id="IPR047661">
    <property type="entry name" value="IstB"/>
</dbReference>
<organism evidence="4 5">
    <name type="scientific">Alkalitalea saponilacus</name>
    <dbReference type="NCBI Taxonomy" id="889453"/>
    <lineage>
        <taxon>Bacteria</taxon>
        <taxon>Pseudomonadati</taxon>
        <taxon>Bacteroidota</taxon>
        <taxon>Bacteroidia</taxon>
        <taxon>Marinilabiliales</taxon>
        <taxon>Marinilabiliaceae</taxon>
        <taxon>Alkalitalea</taxon>
    </lineage>
</organism>
<sequence length="241" mass="27672">MNEVSNEFKSLRMPGMAQCWTSLLETRKIDGLSFYEGLQMLLQAEKNQRKENRNARLISAARFRYQVTIEELNFDVARGLERGKIMQMATGEYIKQGAPILITGATGMGKSWLGTALGYHACLMGYKVAYFNIQKLFETITLHRVETTLSKFFDKMAHMDLLIIDDFGVKVMDGQQLLDFMELLEDRHGRKARIIMSQLAVADWYDVMLANTTAADAILDRMVHTAYRFELKGYTMRKPQN</sequence>
<proteinExistence type="predicted"/>
<name>A0A1T5HSF6_9BACT</name>
<dbReference type="InterPro" id="IPR027417">
    <property type="entry name" value="P-loop_NTPase"/>
</dbReference>
<dbReference type="Proteomes" id="UP000191055">
    <property type="component" value="Unassembled WGS sequence"/>
</dbReference>
<dbReference type="GO" id="GO:0006260">
    <property type="term" value="P:DNA replication"/>
    <property type="evidence" value="ECO:0007669"/>
    <property type="project" value="TreeGrafter"/>
</dbReference>
<dbReference type="Gene3D" id="3.40.50.300">
    <property type="entry name" value="P-loop containing nucleotide triphosphate hydrolases"/>
    <property type="match status" value="1"/>
</dbReference>
<dbReference type="EMBL" id="FUYV01000017">
    <property type="protein sequence ID" value="SKC23461.1"/>
    <property type="molecule type" value="Genomic_DNA"/>
</dbReference>
<dbReference type="NCBIfam" id="NF038214">
    <property type="entry name" value="IS21_help_AAA"/>
    <property type="match status" value="1"/>
</dbReference>
<accession>A0A1T5HSF6</accession>
<reference evidence="4 5" key="1">
    <citation type="submission" date="2017-02" db="EMBL/GenBank/DDBJ databases">
        <authorList>
            <person name="Peterson S.W."/>
        </authorList>
    </citation>
    <scope>NUCLEOTIDE SEQUENCE [LARGE SCALE GENOMIC DNA]</scope>
    <source>
        <strain evidence="4 5">DSM 24412</strain>
    </source>
</reference>
<dbReference type="RefSeq" id="WP_079558435.1">
    <property type="nucleotide sequence ID" value="NZ_CP021904.1"/>
</dbReference>
<dbReference type="PIRSF" id="PIRSF003073">
    <property type="entry name" value="DNAC_TnpB_IstB"/>
    <property type="match status" value="1"/>
</dbReference>
<dbReference type="PANTHER" id="PTHR30050:SF4">
    <property type="entry name" value="ATP-BINDING PROTEIN RV3427C IN INSERTION SEQUENCE-RELATED"/>
    <property type="match status" value="1"/>
</dbReference>
<dbReference type="CDD" id="cd00009">
    <property type="entry name" value="AAA"/>
    <property type="match status" value="1"/>
</dbReference>
<dbReference type="InterPro" id="IPR028350">
    <property type="entry name" value="DNAC/IstB-like"/>
</dbReference>
<keyword evidence="5" id="KW-1185">Reference proteome</keyword>
<keyword evidence="2" id="KW-0067">ATP-binding</keyword>
<evidence type="ECO:0000313" key="5">
    <source>
        <dbReference type="Proteomes" id="UP000191055"/>
    </source>
</evidence>